<reference evidence="1" key="1">
    <citation type="submission" date="2020-01" db="EMBL/GenBank/DDBJ databases">
        <authorList>
            <person name="Feng Z.H.Z."/>
        </authorList>
    </citation>
    <scope>NUCLEOTIDE SEQUENCE</scope>
    <source>
        <strain evidence="1">CBS107.38</strain>
    </source>
</reference>
<dbReference type="RefSeq" id="XP_038790033.1">
    <property type="nucleotide sequence ID" value="XM_038926741.1"/>
</dbReference>
<gene>
    <name evidence="1" type="ORF">GT037_001694</name>
</gene>
<evidence type="ECO:0000313" key="2">
    <source>
        <dbReference type="Proteomes" id="UP000596902"/>
    </source>
</evidence>
<name>A0A8H7EIH4_9PLEO</name>
<dbReference type="SUPFAM" id="SSF54909">
    <property type="entry name" value="Dimeric alpha+beta barrel"/>
    <property type="match status" value="1"/>
</dbReference>
<evidence type="ECO:0000313" key="1">
    <source>
        <dbReference type="EMBL" id="KAF7680043.1"/>
    </source>
</evidence>
<comment type="caution">
    <text evidence="1">The sequence shown here is derived from an EMBL/GenBank/DDBJ whole genome shotgun (WGS) entry which is preliminary data.</text>
</comment>
<dbReference type="AlphaFoldDB" id="A0A8H7EIH4"/>
<accession>A0A8H7EIH4</accession>
<proteinExistence type="predicted"/>
<evidence type="ECO:0008006" key="3">
    <source>
        <dbReference type="Google" id="ProtNLM"/>
    </source>
</evidence>
<organism evidence="1 2">
    <name type="scientific">Alternaria burnsii</name>
    <dbReference type="NCBI Taxonomy" id="1187904"/>
    <lineage>
        <taxon>Eukaryota</taxon>
        <taxon>Fungi</taxon>
        <taxon>Dikarya</taxon>
        <taxon>Ascomycota</taxon>
        <taxon>Pezizomycotina</taxon>
        <taxon>Dothideomycetes</taxon>
        <taxon>Pleosporomycetidae</taxon>
        <taxon>Pleosporales</taxon>
        <taxon>Pleosporineae</taxon>
        <taxon>Pleosporaceae</taxon>
        <taxon>Alternaria</taxon>
        <taxon>Alternaria sect. Alternaria</taxon>
    </lineage>
</organism>
<sequence length="247" mass="28190">MSRGVLWVSSRIVHPDKLSAEKFCDWYENSEKTHAKEVLVLPGVPSAARYTALQQKLSRPYYSNEAPWLTLYEFPDLSYKDSQGFKGIKPPGADLIEDVYKNARFDIRFYEEVQVVEGSTSSPPKFLISAALDPPKDAASTDDFDAWYRQEHIPMLERAPGFVRSRRFKLSNATVINEFQVGDVTKEAPRFLALHEFSGEALPWKEIAESTSTEWAKRVWGGLEKEEVGWYEVGKVYSESEWGHVGK</sequence>
<dbReference type="InterPro" id="IPR011008">
    <property type="entry name" value="Dimeric_a/b-barrel"/>
</dbReference>
<reference evidence="1" key="2">
    <citation type="submission" date="2020-08" db="EMBL/GenBank/DDBJ databases">
        <title>Draft Genome Sequence of Cumin Blight Pathogen Alternaria burnsii.</title>
        <authorList>
            <person name="Feng Z."/>
        </authorList>
    </citation>
    <scope>NUCLEOTIDE SEQUENCE</scope>
    <source>
        <strain evidence="1">CBS107.38</strain>
    </source>
</reference>
<keyword evidence="2" id="KW-1185">Reference proteome</keyword>
<protein>
    <recommendedName>
        <fullName evidence="3">EthD domain-containing protein</fullName>
    </recommendedName>
</protein>
<dbReference type="GeneID" id="62199919"/>
<dbReference type="EMBL" id="JAAABM010000002">
    <property type="protein sequence ID" value="KAF7680043.1"/>
    <property type="molecule type" value="Genomic_DNA"/>
</dbReference>
<dbReference type="Proteomes" id="UP000596902">
    <property type="component" value="Unassembled WGS sequence"/>
</dbReference>